<evidence type="ECO:0000256" key="2">
    <source>
        <dbReference type="SAM" id="Phobius"/>
    </source>
</evidence>
<organism evidence="3 4">
    <name type="scientific">Chloroflexus islandicus</name>
    <dbReference type="NCBI Taxonomy" id="1707952"/>
    <lineage>
        <taxon>Bacteria</taxon>
        <taxon>Bacillati</taxon>
        <taxon>Chloroflexota</taxon>
        <taxon>Chloroflexia</taxon>
        <taxon>Chloroflexales</taxon>
        <taxon>Chloroflexineae</taxon>
        <taxon>Chloroflexaceae</taxon>
        <taxon>Chloroflexus</taxon>
    </lineage>
</organism>
<feature type="transmembrane region" description="Helical" evidence="2">
    <location>
        <begin position="18"/>
        <end position="36"/>
    </location>
</feature>
<keyword evidence="2" id="KW-0812">Transmembrane</keyword>
<feature type="region of interest" description="Disordered" evidence="1">
    <location>
        <begin position="123"/>
        <end position="200"/>
    </location>
</feature>
<keyword evidence="4" id="KW-1185">Reference proteome</keyword>
<proteinExistence type="predicted"/>
<feature type="compositionally biased region" description="Basic and acidic residues" evidence="1">
    <location>
        <begin position="188"/>
        <end position="200"/>
    </location>
</feature>
<evidence type="ECO:0000313" key="4">
    <source>
        <dbReference type="Proteomes" id="UP000078287"/>
    </source>
</evidence>
<dbReference type="Proteomes" id="UP000078287">
    <property type="component" value="Unassembled WGS sequence"/>
</dbReference>
<feature type="compositionally biased region" description="Pro residues" evidence="1">
    <location>
        <begin position="131"/>
        <end position="152"/>
    </location>
</feature>
<dbReference type="OrthoDB" id="158319at2"/>
<keyword evidence="2" id="KW-0472">Membrane</keyword>
<gene>
    <name evidence="3" type="ORF">A6A03_04770</name>
</gene>
<protein>
    <submittedName>
        <fullName evidence="3">Uncharacterized protein</fullName>
    </submittedName>
</protein>
<evidence type="ECO:0000256" key="1">
    <source>
        <dbReference type="SAM" id="MobiDB-lite"/>
    </source>
</evidence>
<dbReference type="AlphaFoldDB" id="A0A178LVE9"/>
<keyword evidence="2" id="KW-1133">Transmembrane helix</keyword>
<feature type="transmembrane region" description="Helical" evidence="2">
    <location>
        <begin position="42"/>
        <end position="59"/>
    </location>
</feature>
<dbReference type="STRING" id="1707952.A6A03_04770"/>
<comment type="caution">
    <text evidence="3">The sequence shown here is derived from an EMBL/GenBank/DDBJ whole genome shotgun (WGS) entry which is preliminary data.</text>
</comment>
<feature type="transmembrane region" description="Helical" evidence="2">
    <location>
        <begin position="97"/>
        <end position="115"/>
    </location>
</feature>
<dbReference type="RefSeq" id="WP_066791139.1">
    <property type="nucleotide sequence ID" value="NZ_LWQS01000103.1"/>
</dbReference>
<reference evidence="3 4" key="1">
    <citation type="submission" date="2016-04" db="EMBL/GenBank/DDBJ databases">
        <title>Chloroflexus islandicus sp. nov., a thermophilic filamentous anoxygenic phototrophic bacterium from geyser Strokkur (Iceland).</title>
        <authorList>
            <person name="Gaisin V.A."/>
            <person name="Kalashnikov A.M."/>
            <person name="Sukhacheva M.V."/>
            <person name="Grouzdev D.S."/>
            <person name="Ivanov T.M."/>
            <person name="Kuznetsov B."/>
            <person name="Gorlenko V.M."/>
        </authorList>
    </citation>
    <scope>NUCLEOTIDE SEQUENCE [LARGE SCALE GENOMIC DNA]</scope>
    <source>
        <strain evidence="4">isl-2</strain>
    </source>
</reference>
<name>A0A178LVE9_9CHLR</name>
<evidence type="ECO:0000313" key="3">
    <source>
        <dbReference type="EMBL" id="OAN38205.1"/>
    </source>
</evidence>
<sequence length="200" mass="21361">MRGIGRLLRVIFRGPERAFGCLVFFLGGFSLATWPLAGVGPIMALITLLIIVTGLVLFWRDAGWWRRLWGGGLMLAVAAAIIALLNPDTPHGALFRVVAWLSLLPALFAVASFAVKQWRAAPADGEDRANHPPPPQPVAPPAGPSELPPPLPRSTSPVAPAELPPPLPRRALAAEDDLLAQLLGVPPENEHGDRSTRALD</sequence>
<feature type="transmembrane region" description="Helical" evidence="2">
    <location>
        <begin position="68"/>
        <end position="85"/>
    </location>
</feature>
<dbReference type="EMBL" id="LWQS01000103">
    <property type="protein sequence ID" value="OAN38205.1"/>
    <property type="molecule type" value="Genomic_DNA"/>
</dbReference>
<accession>A0A178LVE9</accession>